<dbReference type="Gene3D" id="2.60.120.10">
    <property type="entry name" value="Jelly Rolls"/>
    <property type="match status" value="2"/>
</dbReference>
<dbReference type="InterPro" id="IPR041667">
    <property type="entry name" value="Cupin_8"/>
</dbReference>
<dbReference type="AlphaFoldDB" id="L8GL11"/>
<dbReference type="Proteomes" id="UP000011083">
    <property type="component" value="Unassembled WGS sequence"/>
</dbReference>
<feature type="compositionally biased region" description="Low complexity" evidence="1">
    <location>
        <begin position="99"/>
        <end position="110"/>
    </location>
</feature>
<dbReference type="KEGG" id="acan:ACA1_247230"/>
<dbReference type="EMBL" id="KB008093">
    <property type="protein sequence ID" value="ELR13519.1"/>
    <property type="molecule type" value="Genomic_DNA"/>
</dbReference>
<feature type="compositionally biased region" description="Acidic residues" evidence="1">
    <location>
        <begin position="392"/>
        <end position="426"/>
    </location>
</feature>
<accession>L8GL11</accession>
<feature type="domain" description="JmjC" evidence="2">
    <location>
        <begin position="237"/>
        <end position="549"/>
    </location>
</feature>
<dbReference type="Pfam" id="PF13621">
    <property type="entry name" value="Cupin_8"/>
    <property type="match status" value="1"/>
</dbReference>
<feature type="compositionally biased region" description="Low complexity" evidence="1">
    <location>
        <begin position="26"/>
        <end position="36"/>
    </location>
</feature>
<proteinExistence type="predicted"/>
<dbReference type="SMART" id="SM00558">
    <property type="entry name" value="JmjC"/>
    <property type="match status" value="1"/>
</dbReference>
<evidence type="ECO:0000256" key="1">
    <source>
        <dbReference type="SAM" id="MobiDB-lite"/>
    </source>
</evidence>
<dbReference type="GeneID" id="14913984"/>
<organism evidence="3 4">
    <name type="scientific">Acanthamoeba castellanii (strain ATCC 30010 / Neff)</name>
    <dbReference type="NCBI Taxonomy" id="1257118"/>
    <lineage>
        <taxon>Eukaryota</taxon>
        <taxon>Amoebozoa</taxon>
        <taxon>Discosea</taxon>
        <taxon>Longamoebia</taxon>
        <taxon>Centramoebida</taxon>
        <taxon>Acanthamoebidae</taxon>
        <taxon>Acanthamoeba</taxon>
    </lineage>
</organism>
<dbReference type="PANTHER" id="PTHR12461">
    <property type="entry name" value="HYPOXIA-INDUCIBLE FACTOR 1 ALPHA INHIBITOR-RELATED"/>
    <property type="match status" value="1"/>
</dbReference>
<name>L8GL11_ACACF</name>
<feature type="compositionally biased region" description="Basic residues" evidence="1">
    <location>
        <begin position="430"/>
        <end position="440"/>
    </location>
</feature>
<evidence type="ECO:0000313" key="4">
    <source>
        <dbReference type="Proteomes" id="UP000011083"/>
    </source>
</evidence>
<dbReference type="InterPro" id="IPR003347">
    <property type="entry name" value="JmjC_dom"/>
</dbReference>
<dbReference type="VEuPathDB" id="AmoebaDB:ACA1_247230"/>
<keyword evidence="4" id="KW-1185">Reference proteome</keyword>
<dbReference type="InterPro" id="IPR014710">
    <property type="entry name" value="RmlC-like_jellyroll"/>
</dbReference>
<evidence type="ECO:0000313" key="3">
    <source>
        <dbReference type="EMBL" id="ELR13519.1"/>
    </source>
</evidence>
<dbReference type="OMA" id="PASWWHE"/>
<dbReference type="PANTHER" id="PTHR12461:SF100">
    <property type="entry name" value="JMJC DOMAIN-CONTAINING PROTEIN 4"/>
    <property type="match status" value="1"/>
</dbReference>
<dbReference type="SUPFAM" id="SSF51197">
    <property type="entry name" value="Clavaminate synthase-like"/>
    <property type="match status" value="1"/>
</dbReference>
<gene>
    <name evidence="3" type="ORF">ACA1_247230</name>
</gene>
<dbReference type="RefSeq" id="XP_004335532.1">
    <property type="nucleotide sequence ID" value="XM_004335484.1"/>
</dbReference>
<feature type="compositionally biased region" description="Basic residues" evidence="1">
    <location>
        <begin position="63"/>
        <end position="73"/>
    </location>
</feature>
<protein>
    <recommendedName>
        <fullName evidence="2">JmjC domain-containing protein</fullName>
    </recommendedName>
</protein>
<reference evidence="3 4" key="1">
    <citation type="journal article" date="2013" name="Genome Biol.">
        <title>Genome of Acanthamoeba castellanii highlights extensive lateral gene transfer and early evolution of tyrosine kinase signaling.</title>
        <authorList>
            <person name="Clarke M."/>
            <person name="Lohan A.J."/>
            <person name="Liu B."/>
            <person name="Lagkouvardos I."/>
            <person name="Roy S."/>
            <person name="Zafar N."/>
            <person name="Bertelli C."/>
            <person name="Schilde C."/>
            <person name="Kianianmomeni A."/>
            <person name="Burglin T.R."/>
            <person name="Frech C."/>
            <person name="Turcotte B."/>
            <person name="Kopec K.O."/>
            <person name="Synnott J.M."/>
            <person name="Choo C."/>
            <person name="Paponov I."/>
            <person name="Finkler A."/>
            <person name="Soon Heng Tan C."/>
            <person name="Hutchins A.P."/>
            <person name="Weinmeier T."/>
            <person name="Rattei T."/>
            <person name="Chu J.S."/>
            <person name="Gimenez G."/>
            <person name="Irimia M."/>
            <person name="Rigden D.J."/>
            <person name="Fitzpatrick D.A."/>
            <person name="Lorenzo-Morales J."/>
            <person name="Bateman A."/>
            <person name="Chiu C.H."/>
            <person name="Tang P."/>
            <person name="Hegemann P."/>
            <person name="Fromm H."/>
            <person name="Raoult D."/>
            <person name="Greub G."/>
            <person name="Miranda-Saavedra D."/>
            <person name="Chen N."/>
            <person name="Nash P."/>
            <person name="Ginger M.L."/>
            <person name="Horn M."/>
            <person name="Schaap P."/>
            <person name="Caler L."/>
            <person name="Loftus B."/>
        </authorList>
    </citation>
    <scope>NUCLEOTIDE SEQUENCE [LARGE SCALE GENOMIC DNA]</scope>
    <source>
        <strain evidence="3 4">Neff</strain>
    </source>
</reference>
<feature type="compositionally biased region" description="Low complexity" evidence="1">
    <location>
        <begin position="74"/>
        <end position="86"/>
    </location>
</feature>
<dbReference type="OrthoDB" id="415358at2759"/>
<feature type="region of interest" description="Disordered" evidence="1">
    <location>
        <begin position="391"/>
        <end position="470"/>
    </location>
</feature>
<sequence>MERRGGRKGSGSGMKKKGGKKGTSGAGQSSAGSSNKGTKRKFPTLAGMSFAPLQQSTSSNVKKNNKSNKKQKRNNNNNNNKQQPKGKANKKDSKPPPAQASSASGSGYAGWVPPQRRGGQVAVEELAGVGPAEAPQRVWERYVATRRPVVLRAGHHLLGPEWRASTEWASLERLRERAGSAAVKVERRDSSRGRFGEGREVRTTFGTFLDGLAAGDDLHYMTTQDITRDPDGRPEIIAPPLTLLADDFPLRPALMGHLVPASLNLWMGNSREGSMSGLHHDYHDNLYVLLKGRKRFQLFPPSDAARMYTQGRIVRVHPNGLISYQRGVRSDGADAGVEAAVAAEEAHARAEEELAAAEAAAERGEPGADERLRAAEAALESALDDVLAAQMDGDDEGEGDGDDGDDDVFAGKDDFDDFDDDDDDEAATTKKQKKNKKEKNKNKSEDEEETEMVRIKDADGSGPALPQNFSKVDMTLPADEREARWPLLREASMIECEVRAGDMLFLPAGWFHNVTSFSDNDAGLHMAFNYWFHPPDASTYAQPYHSNFWQHDWEARTPQP</sequence>
<evidence type="ECO:0000259" key="2">
    <source>
        <dbReference type="PROSITE" id="PS51184"/>
    </source>
</evidence>
<feature type="region of interest" description="Disordered" evidence="1">
    <location>
        <begin position="1"/>
        <end position="115"/>
    </location>
</feature>
<dbReference type="PROSITE" id="PS51184">
    <property type="entry name" value="JMJC"/>
    <property type="match status" value="1"/>
</dbReference>